<dbReference type="PANTHER" id="PTHR34512:SF30">
    <property type="entry name" value="OUTER MEMBRANE PROTEIN ASSEMBLY FACTOR BAMB"/>
    <property type="match status" value="1"/>
</dbReference>
<dbReference type="KEGG" id="ote:Oter_2189"/>
<keyword evidence="3" id="KW-1185">Reference proteome</keyword>
<protein>
    <submittedName>
        <fullName evidence="2">Pyrrolo-quinoline quinone</fullName>
    </submittedName>
</protein>
<dbReference type="EMBL" id="CP001032">
    <property type="protein sequence ID" value="ACB75472.1"/>
    <property type="molecule type" value="Genomic_DNA"/>
</dbReference>
<sequence>MMMGSCCTNSSWRTTVLSLALNAIAGLWAQPVNASVMFRGSPTHEAALPGRTVELAGMAWRFETGGPVRSTPAVSRGIAVFGSNDGFLYAVDAKTGGQVWKIKLGGPVSSSPAIAEDRVIVMGADGVLRALRLENGDALWVLATGSLKPVGGDPRIYDWWVSSPTVAGDRIYVGCGDGTVRCVALADGREHWSFMTGHRVRSTPSVADGAVFVGSFDGHVYALDAQTGAERWRFQTGDLVQSSPAVSGGVVCFGARSMAVFGLDAKTGALKWRRPHSGSWVVASPAIAAGKVIIGGSDSHLLEALDLHTGEPAWSVDTGARIIGSPVVIGQTVLYGGEDCRIYTIDARSGLGRSIDFTEGALYGSVVVGDGLAYVGSEDGHFYAFQLRDAAPVAEPNAPELLPPAVGRYRTESGDVYTLSAHDGLLAMNYATYPPALVTVEKDGSFACPMLWGTRGKFVRAEGQPVRALELDQFGQKTTARRVD</sequence>
<dbReference type="STRING" id="452637.Oter_2189"/>
<gene>
    <name evidence="2" type="ordered locus">Oter_2189</name>
</gene>
<dbReference type="RefSeq" id="WP_012375009.1">
    <property type="nucleotide sequence ID" value="NC_010571.1"/>
</dbReference>
<dbReference type="Gene3D" id="2.130.10.10">
    <property type="entry name" value="YVTN repeat-like/Quinoprotein amine dehydrogenase"/>
    <property type="match status" value="2"/>
</dbReference>
<feature type="domain" description="Pyrrolo-quinoline quinone repeat" evidence="1">
    <location>
        <begin position="163"/>
        <end position="350"/>
    </location>
</feature>
<dbReference type="InterPro" id="IPR015943">
    <property type="entry name" value="WD40/YVTN_repeat-like_dom_sf"/>
</dbReference>
<reference evidence="2 3" key="1">
    <citation type="journal article" date="2011" name="J. Bacteriol.">
        <title>Genome sequence of the verrucomicrobium Opitutus terrae PB90-1, an abundant inhabitant of rice paddy soil ecosystems.</title>
        <authorList>
            <person name="van Passel M.W."/>
            <person name="Kant R."/>
            <person name="Palva A."/>
            <person name="Copeland A."/>
            <person name="Lucas S."/>
            <person name="Lapidus A."/>
            <person name="Glavina del Rio T."/>
            <person name="Pitluck S."/>
            <person name="Goltsman E."/>
            <person name="Clum A."/>
            <person name="Sun H."/>
            <person name="Schmutz J."/>
            <person name="Larimer F.W."/>
            <person name="Land M.L."/>
            <person name="Hauser L."/>
            <person name="Kyrpides N."/>
            <person name="Mikhailova N."/>
            <person name="Richardson P.P."/>
            <person name="Janssen P.H."/>
            <person name="de Vos W.M."/>
            <person name="Smidt H."/>
        </authorList>
    </citation>
    <scope>NUCLEOTIDE SEQUENCE [LARGE SCALE GENOMIC DNA]</scope>
    <source>
        <strain evidence="3">DSM 11246 / JCM 15787 / PB90-1</strain>
    </source>
</reference>
<proteinExistence type="predicted"/>
<name>B1ZNV2_OPITP</name>
<organism evidence="2 3">
    <name type="scientific">Opitutus terrae (strain DSM 11246 / JCM 15787 / PB90-1)</name>
    <dbReference type="NCBI Taxonomy" id="452637"/>
    <lineage>
        <taxon>Bacteria</taxon>
        <taxon>Pseudomonadati</taxon>
        <taxon>Verrucomicrobiota</taxon>
        <taxon>Opitutia</taxon>
        <taxon>Opitutales</taxon>
        <taxon>Opitutaceae</taxon>
        <taxon>Opitutus</taxon>
    </lineage>
</organism>
<dbReference type="AlphaFoldDB" id="B1ZNV2"/>
<dbReference type="InterPro" id="IPR018391">
    <property type="entry name" value="PQQ_b-propeller_rpt"/>
</dbReference>
<accession>B1ZNV2</accession>
<dbReference type="Pfam" id="PF13360">
    <property type="entry name" value="PQQ_2"/>
    <property type="match status" value="1"/>
</dbReference>
<dbReference type="HOGENOM" id="CLU_027480_4_1_0"/>
<dbReference type="eggNOG" id="COG1520">
    <property type="taxonomic scope" value="Bacteria"/>
</dbReference>
<dbReference type="Proteomes" id="UP000007013">
    <property type="component" value="Chromosome"/>
</dbReference>
<dbReference type="InterPro" id="IPR011047">
    <property type="entry name" value="Quinoprotein_ADH-like_sf"/>
</dbReference>
<dbReference type="PANTHER" id="PTHR34512">
    <property type="entry name" value="CELL SURFACE PROTEIN"/>
    <property type="match status" value="1"/>
</dbReference>
<evidence type="ECO:0000313" key="3">
    <source>
        <dbReference type="Proteomes" id="UP000007013"/>
    </source>
</evidence>
<evidence type="ECO:0000259" key="1">
    <source>
        <dbReference type="Pfam" id="PF13360"/>
    </source>
</evidence>
<dbReference type="SUPFAM" id="SSF50998">
    <property type="entry name" value="Quinoprotein alcohol dehydrogenase-like"/>
    <property type="match status" value="2"/>
</dbReference>
<dbReference type="InterPro" id="IPR002372">
    <property type="entry name" value="PQQ_rpt_dom"/>
</dbReference>
<dbReference type="SMART" id="SM00564">
    <property type="entry name" value="PQQ"/>
    <property type="match status" value="7"/>
</dbReference>
<evidence type="ECO:0000313" key="2">
    <source>
        <dbReference type="EMBL" id="ACB75472.1"/>
    </source>
</evidence>